<feature type="domain" description="Leucine-rich repeat-containing N-terminal plant-type" evidence="14">
    <location>
        <begin position="40"/>
        <end position="79"/>
    </location>
</feature>
<evidence type="ECO:0000256" key="5">
    <source>
        <dbReference type="ARBA" id="ARBA00022692"/>
    </source>
</evidence>
<evidence type="ECO:0000256" key="4">
    <source>
        <dbReference type="ARBA" id="ARBA00022614"/>
    </source>
</evidence>
<dbReference type="PRINTS" id="PR00019">
    <property type="entry name" value="LEURICHRPT"/>
</dbReference>
<evidence type="ECO:0000256" key="2">
    <source>
        <dbReference type="ARBA" id="ARBA00009592"/>
    </source>
</evidence>
<evidence type="ECO:0000256" key="1">
    <source>
        <dbReference type="ARBA" id="ARBA00004251"/>
    </source>
</evidence>
<evidence type="ECO:0000256" key="8">
    <source>
        <dbReference type="ARBA" id="ARBA00022989"/>
    </source>
</evidence>
<evidence type="ECO:0000313" key="15">
    <source>
        <dbReference type="EMBL" id="KAK7837138.1"/>
    </source>
</evidence>
<keyword evidence="7" id="KW-0677">Repeat</keyword>
<evidence type="ECO:0000256" key="12">
    <source>
        <dbReference type="SAM" id="Phobius"/>
    </source>
</evidence>
<dbReference type="FunFam" id="3.80.10.10:FF:000095">
    <property type="entry name" value="LRR receptor-like serine/threonine-protein kinase GSO1"/>
    <property type="match status" value="1"/>
</dbReference>
<dbReference type="PANTHER" id="PTHR48063">
    <property type="entry name" value="LRR RECEPTOR-LIKE KINASE"/>
    <property type="match status" value="1"/>
</dbReference>
<evidence type="ECO:0000313" key="16">
    <source>
        <dbReference type="Proteomes" id="UP000237347"/>
    </source>
</evidence>
<keyword evidence="5 12" id="KW-0812">Transmembrane</keyword>
<feature type="chain" id="PRO_5043362383" evidence="13">
    <location>
        <begin position="29"/>
        <end position="1034"/>
    </location>
</feature>
<keyword evidence="3" id="KW-1003">Cell membrane</keyword>
<feature type="signal peptide" evidence="13">
    <location>
        <begin position="1"/>
        <end position="28"/>
    </location>
</feature>
<organism evidence="15 16">
    <name type="scientific">Quercus suber</name>
    <name type="common">Cork oak</name>
    <dbReference type="NCBI Taxonomy" id="58331"/>
    <lineage>
        <taxon>Eukaryota</taxon>
        <taxon>Viridiplantae</taxon>
        <taxon>Streptophyta</taxon>
        <taxon>Embryophyta</taxon>
        <taxon>Tracheophyta</taxon>
        <taxon>Spermatophyta</taxon>
        <taxon>Magnoliopsida</taxon>
        <taxon>eudicotyledons</taxon>
        <taxon>Gunneridae</taxon>
        <taxon>Pentapetalae</taxon>
        <taxon>rosids</taxon>
        <taxon>fabids</taxon>
        <taxon>Fagales</taxon>
        <taxon>Fagaceae</taxon>
        <taxon>Quercus</taxon>
    </lineage>
</organism>
<keyword evidence="11" id="KW-0325">Glycoprotein</keyword>
<protein>
    <submittedName>
        <fullName evidence="15">Receptor-like protein eix2</fullName>
    </submittedName>
</protein>
<dbReference type="SUPFAM" id="SSF52058">
    <property type="entry name" value="L domain-like"/>
    <property type="match status" value="2"/>
</dbReference>
<evidence type="ECO:0000256" key="13">
    <source>
        <dbReference type="SAM" id="SignalP"/>
    </source>
</evidence>
<keyword evidence="9 12" id="KW-0472">Membrane</keyword>
<comment type="similarity">
    <text evidence="2">Belongs to the RLP family.</text>
</comment>
<evidence type="ECO:0000259" key="14">
    <source>
        <dbReference type="Pfam" id="PF08263"/>
    </source>
</evidence>
<dbReference type="Pfam" id="PF13855">
    <property type="entry name" value="LRR_8"/>
    <property type="match status" value="2"/>
</dbReference>
<dbReference type="AlphaFoldDB" id="A0AAW0KCP8"/>
<keyword evidence="8 12" id="KW-1133">Transmembrane helix</keyword>
<sequence length="1034" mass="115894">MKEGSLWRITLSFLCLVTIHPPPNFCTAHSHSDSEVRCIESERHALLNFKHDLLDPSNRLASWAAASDVDCCHWVGVLCHNVTSHVLQLRLRTFRPLYDELTTDAQYDAQLQTYERSVFGGKINPSLLDLKHLIYLDLSYNDFNETQIPKFLGSMGSLRFLNLSSAGFGGLIPHQLGNLSNLHYLDLGDNDLYVKNLQWLSGLPLLRHLALSYANLSQASDWLQEINKHPSLLELRLSDCELSGFIPPPIPSSINFSCLTILDLSSNNFENNSILFWVFGLHNLVSLDLSENRFQGPIPVHLQNLTSLRHLDLSWNYFNSSIPNWLYSFSHLEFLNLYYNHLQGTISSAIGNLTSAISICLSFNELEGKVPRSLGNLCNLKEITLQGNNWNQEVSEIFQSLSRCVSNGLEILDLSNAQLSGQLIDELGQFKNLVILSLGSNSISGPIPWSIGNLSSLRSLDLGSNRINGTLPPSFGLLSKLVHLNIESNILEGVVSQVHFAKFMKLTTLLASRNQLTLEVRNSWIPPFQLNYLFLRSWNLGPRFPLWLLSQKHLKYLDISKTQISDAIPPLFWNLSSQFVYLNLSHNQIHGEIPNIPMILSPSSMIDMSSNHFNGLLPCISSNVSFLDLSDNLLSGSISHFLCYKMNESKQMSFLNLGKNLLLGEIIGCWTKWKNLYTLNLGNNHLSGSIPRSIGSLIYLQSLHLYNNKFSGKLPSSLKNCKYLVTIDIGKNEFVGSIPSWIGHRFSSLMILSLRSNSFNGYIPEELCSLTSLQILDLSNNKLFGSIPRCVYNFSAMATNNNSNDPILLYGRSTTYGYSWVLESALVVIKGKVLEYSTTLQLVKSIDLSKNNLSGEIPKEVTSLQGLQSLNLSFNILRGRIPDNIGAMGSLESIDFSVNQLSGQIPQSMSRLTFLSQLNLSNNNLSGKIPLSTQLQSLNASCFIGNRLCGAPLIENCSISDVKPNVENKRSKDFGGPEVDWFYVSMALGFVVGFWVVLGPLLLNKQVRIMYFQFLDHLGFKLWGFVAQTWLRCK</sequence>
<comment type="subcellular location">
    <subcellularLocation>
        <location evidence="1">Cell membrane</location>
        <topology evidence="1">Single-pass type I membrane protein</topology>
    </subcellularLocation>
</comment>
<keyword evidence="6 13" id="KW-0732">Signal</keyword>
<evidence type="ECO:0000256" key="6">
    <source>
        <dbReference type="ARBA" id="ARBA00022729"/>
    </source>
</evidence>
<accession>A0AAW0KCP8</accession>
<evidence type="ECO:0000256" key="9">
    <source>
        <dbReference type="ARBA" id="ARBA00023136"/>
    </source>
</evidence>
<evidence type="ECO:0000256" key="11">
    <source>
        <dbReference type="ARBA" id="ARBA00023180"/>
    </source>
</evidence>
<keyword evidence="16" id="KW-1185">Reference proteome</keyword>
<dbReference type="InterPro" id="IPR046956">
    <property type="entry name" value="RLP23-like"/>
</dbReference>
<dbReference type="Pfam" id="PF08263">
    <property type="entry name" value="LRRNT_2"/>
    <property type="match status" value="1"/>
</dbReference>
<keyword evidence="10" id="KW-0675">Receptor</keyword>
<dbReference type="InterPro" id="IPR032675">
    <property type="entry name" value="LRR_dom_sf"/>
</dbReference>
<name>A0AAW0KCP8_QUESU</name>
<dbReference type="Proteomes" id="UP000237347">
    <property type="component" value="Unassembled WGS sequence"/>
</dbReference>
<dbReference type="Pfam" id="PF00560">
    <property type="entry name" value="LRR_1"/>
    <property type="match status" value="11"/>
</dbReference>
<dbReference type="SMART" id="SM00369">
    <property type="entry name" value="LRR_TYP"/>
    <property type="match status" value="9"/>
</dbReference>
<evidence type="ECO:0000256" key="10">
    <source>
        <dbReference type="ARBA" id="ARBA00023170"/>
    </source>
</evidence>
<dbReference type="InterPro" id="IPR003591">
    <property type="entry name" value="Leu-rich_rpt_typical-subtyp"/>
</dbReference>
<dbReference type="PANTHER" id="PTHR48063:SF98">
    <property type="entry name" value="LRR RECEPTOR-LIKE SERINE_THREONINE-PROTEIN KINASE FLS2"/>
    <property type="match status" value="1"/>
</dbReference>
<dbReference type="InterPro" id="IPR001611">
    <property type="entry name" value="Leu-rich_rpt"/>
</dbReference>
<keyword evidence="4" id="KW-0433">Leucine-rich repeat</keyword>
<reference evidence="15 16" key="1">
    <citation type="journal article" date="2018" name="Sci. Data">
        <title>The draft genome sequence of cork oak.</title>
        <authorList>
            <person name="Ramos A.M."/>
            <person name="Usie A."/>
            <person name="Barbosa P."/>
            <person name="Barros P.M."/>
            <person name="Capote T."/>
            <person name="Chaves I."/>
            <person name="Simoes F."/>
            <person name="Abreu I."/>
            <person name="Carrasquinho I."/>
            <person name="Faro C."/>
            <person name="Guimaraes J.B."/>
            <person name="Mendonca D."/>
            <person name="Nobrega F."/>
            <person name="Rodrigues L."/>
            <person name="Saibo N.J.M."/>
            <person name="Varela M.C."/>
            <person name="Egas C."/>
            <person name="Matos J."/>
            <person name="Miguel C.M."/>
            <person name="Oliveira M.M."/>
            <person name="Ricardo C.P."/>
            <person name="Goncalves S."/>
        </authorList>
    </citation>
    <scope>NUCLEOTIDE SEQUENCE [LARGE SCALE GENOMIC DNA]</scope>
    <source>
        <strain evidence="16">cv. HL8</strain>
    </source>
</reference>
<evidence type="ECO:0000256" key="7">
    <source>
        <dbReference type="ARBA" id="ARBA00022737"/>
    </source>
</evidence>
<dbReference type="SUPFAM" id="SSF52047">
    <property type="entry name" value="RNI-like"/>
    <property type="match status" value="1"/>
</dbReference>
<gene>
    <name evidence="15" type="primary">EIX2_146</name>
    <name evidence="15" type="ORF">CFP56_021649</name>
</gene>
<dbReference type="SMART" id="SM00365">
    <property type="entry name" value="LRR_SD22"/>
    <property type="match status" value="5"/>
</dbReference>
<proteinExistence type="inferred from homology"/>
<dbReference type="Gene3D" id="3.80.10.10">
    <property type="entry name" value="Ribonuclease Inhibitor"/>
    <property type="match status" value="5"/>
</dbReference>
<dbReference type="FunFam" id="3.80.10.10:FF:000213">
    <property type="entry name" value="Tyrosine-sulfated glycopeptide receptor 1"/>
    <property type="match status" value="1"/>
</dbReference>
<dbReference type="InterPro" id="IPR013210">
    <property type="entry name" value="LRR_N_plant-typ"/>
</dbReference>
<feature type="transmembrane region" description="Helical" evidence="12">
    <location>
        <begin position="981"/>
        <end position="1003"/>
    </location>
</feature>
<dbReference type="FunFam" id="3.80.10.10:FF:000111">
    <property type="entry name" value="LRR receptor-like serine/threonine-protein kinase ERECTA"/>
    <property type="match status" value="1"/>
</dbReference>
<comment type="caution">
    <text evidence="15">The sequence shown here is derived from an EMBL/GenBank/DDBJ whole genome shotgun (WGS) entry which is preliminary data.</text>
</comment>
<evidence type="ECO:0000256" key="3">
    <source>
        <dbReference type="ARBA" id="ARBA00022475"/>
    </source>
</evidence>
<dbReference type="EMBL" id="PKMF04000335">
    <property type="protein sequence ID" value="KAK7837138.1"/>
    <property type="molecule type" value="Genomic_DNA"/>
</dbReference>
<dbReference type="GO" id="GO:0005886">
    <property type="term" value="C:plasma membrane"/>
    <property type="evidence" value="ECO:0007669"/>
    <property type="project" value="UniProtKB-SubCell"/>
</dbReference>